<evidence type="ECO:0000256" key="1">
    <source>
        <dbReference type="ARBA" id="ARBA00005194"/>
    </source>
</evidence>
<evidence type="ECO:0000256" key="11">
    <source>
        <dbReference type="PIRNR" id="PIRNR000447"/>
    </source>
</evidence>
<gene>
    <name evidence="15" type="primary">fabF</name>
    <name evidence="15" type="ORF">O0V09_04125</name>
</gene>
<evidence type="ECO:0000256" key="4">
    <source>
        <dbReference type="ARBA" id="ARBA00014657"/>
    </source>
</evidence>
<evidence type="ECO:0000256" key="8">
    <source>
        <dbReference type="ARBA" id="ARBA00023098"/>
    </source>
</evidence>
<dbReference type="InterPro" id="IPR014030">
    <property type="entry name" value="Ketoacyl_synth_N"/>
</dbReference>
<comment type="pathway">
    <text evidence="1 11">Lipid metabolism; fatty acid biosynthesis.</text>
</comment>
<dbReference type="PANTHER" id="PTHR11712">
    <property type="entry name" value="POLYKETIDE SYNTHASE-RELATED"/>
    <property type="match status" value="1"/>
</dbReference>
<evidence type="ECO:0000256" key="3">
    <source>
        <dbReference type="ARBA" id="ARBA00012356"/>
    </source>
</evidence>
<dbReference type="NCBIfam" id="NF004970">
    <property type="entry name" value="PRK06333.1"/>
    <property type="match status" value="1"/>
</dbReference>
<dbReference type="InterPro" id="IPR020841">
    <property type="entry name" value="PKS_Beta-ketoAc_synthase_dom"/>
</dbReference>
<dbReference type="GO" id="GO:0005829">
    <property type="term" value="C:cytosol"/>
    <property type="evidence" value="ECO:0007669"/>
    <property type="project" value="TreeGrafter"/>
</dbReference>
<keyword evidence="16" id="KW-1185">Reference proteome</keyword>
<keyword evidence="9 11" id="KW-0275">Fatty acid biosynthesis</keyword>
<dbReference type="PANTHER" id="PTHR11712:SF336">
    <property type="entry name" value="3-OXOACYL-[ACYL-CARRIER-PROTEIN] SYNTHASE, MITOCHONDRIAL"/>
    <property type="match status" value="1"/>
</dbReference>
<dbReference type="Pfam" id="PF02801">
    <property type="entry name" value="Ketoacyl-synt_C"/>
    <property type="match status" value="1"/>
</dbReference>
<keyword evidence="10 11" id="KW-0012">Acyltransferase</keyword>
<comment type="function">
    <text evidence="11">Involved in the type II fatty acid elongation cycle. Catalyzes the elongation of a wide range of acyl-ACP by the addition of two carbons from malonyl-ACP to an acyl acceptor. Can efficiently catalyze the conversion of palmitoleoyl-ACP (cis-hexadec-9-enoyl-ACP) to cis-vaccenoyl-ACP (cis-octadec-11-enoyl-ACP), an essential step in the thermal regulation of fatty acid composition.</text>
</comment>
<organism evidence="15 16">
    <name type="scientific">Dasania phycosphaerae</name>
    <dbReference type="NCBI Taxonomy" id="2950436"/>
    <lineage>
        <taxon>Bacteria</taxon>
        <taxon>Pseudomonadati</taxon>
        <taxon>Pseudomonadota</taxon>
        <taxon>Gammaproteobacteria</taxon>
        <taxon>Cellvibrionales</taxon>
        <taxon>Spongiibacteraceae</taxon>
        <taxon>Dasania</taxon>
    </lineage>
</organism>
<dbReference type="EC" id="2.3.1.179" evidence="3 11"/>
<dbReference type="PIRSF" id="PIRSF000447">
    <property type="entry name" value="KAS_II"/>
    <property type="match status" value="1"/>
</dbReference>
<dbReference type="InterPro" id="IPR014031">
    <property type="entry name" value="Ketoacyl_synth_C"/>
</dbReference>
<dbReference type="SMART" id="SM00825">
    <property type="entry name" value="PKS_KS"/>
    <property type="match status" value="1"/>
</dbReference>
<dbReference type="PROSITE" id="PS52004">
    <property type="entry name" value="KS3_2"/>
    <property type="match status" value="1"/>
</dbReference>
<dbReference type="NCBIfam" id="NF005589">
    <property type="entry name" value="PRK07314.1"/>
    <property type="match status" value="1"/>
</dbReference>
<keyword evidence="6 11" id="KW-0808">Transferase</keyword>
<dbReference type="GO" id="GO:0004315">
    <property type="term" value="F:3-oxoacyl-[acyl-carrier-protein] synthase activity"/>
    <property type="evidence" value="ECO:0007669"/>
    <property type="project" value="UniProtKB-UniRule"/>
</dbReference>
<evidence type="ECO:0000256" key="12">
    <source>
        <dbReference type="PIRSR" id="PIRSR000447-1"/>
    </source>
</evidence>
<dbReference type="SUPFAM" id="SSF53901">
    <property type="entry name" value="Thiolase-like"/>
    <property type="match status" value="2"/>
</dbReference>
<evidence type="ECO:0000256" key="9">
    <source>
        <dbReference type="ARBA" id="ARBA00023160"/>
    </source>
</evidence>
<dbReference type="Proteomes" id="UP001069090">
    <property type="component" value="Unassembled WGS sequence"/>
</dbReference>
<dbReference type="EMBL" id="JAPTGG010000002">
    <property type="protein sequence ID" value="MCZ0864371.1"/>
    <property type="molecule type" value="Genomic_DNA"/>
</dbReference>
<keyword evidence="5 11" id="KW-0444">Lipid biosynthesis</keyword>
<sequence>MSKRRVVVTGLGMVTPVGNDVKTSWDNIVNGKSGIAAIEHFDVSAYNTRFGGSIRDLDVAAYMPAKDARKMDTFIQYGMVAAIQAITDSGLEVTEQNADRIGCAIGSGIGGVGFIEKNHNALLASGPRKISPFFVPGCIINMIAGNLSIKYGLKGPNIAITTACTTGTHSIGSAARMIAYGDADAMVAGGAEMSSTPLGLGGFSAARALSTRNDSPQTASRPWDKDRDGFVLSDGAGVLVLEEYEHAKKRGATIYAELSGFGMSGDAHHMTSPPPDGAGAAASMRNAINDAGINVEDLHYINAHGTSTPAGDVAESKAVEAVMGAAAKQVAVSSTKSMIGHLLGAAGAVEAIFSVLAIRDQVAPPTINLDNPDEGCHLNYVPHTAQSIKIDHALSNSFGFGGTNGSLLFSKIQ</sequence>
<reference evidence="15 16" key="1">
    <citation type="submission" date="2022-12" db="EMBL/GenBank/DDBJ databases">
        <title>Dasania phycosphaerae sp. nov., isolated from particulate material of the south coast of Korea.</title>
        <authorList>
            <person name="Jiang Y."/>
        </authorList>
    </citation>
    <scope>NUCLEOTIDE SEQUENCE [LARGE SCALE GENOMIC DNA]</scope>
    <source>
        <strain evidence="15 16">GY-19</strain>
    </source>
</reference>
<dbReference type="InterPro" id="IPR017568">
    <property type="entry name" value="3-oxoacyl-ACP_synth-2"/>
</dbReference>
<keyword evidence="8" id="KW-0443">Lipid metabolism</keyword>
<evidence type="ECO:0000256" key="13">
    <source>
        <dbReference type="RuleBase" id="RU003694"/>
    </source>
</evidence>
<dbReference type="GO" id="GO:0006633">
    <property type="term" value="P:fatty acid biosynthetic process"/>
    <property type="evidence" value="ECO:0007669"/>
    <property type="project" value="UniProtKB-UniRule"/>
</dbReference>
<dbReference type="Pfam" id="PF00109">
    <property type="entry name" value="ketoacyl-synt"/>
    <property type="match status" value="1"/>
</dbReference>
<evidence type="ECO:0000256" key="6">
    <source>
        <dbReference type="ARBA" id="ARBA00022679"/>
    </source>
</evidence>
<dbReference type="FunFam" id="3.40.47.10:FF:000009">
    <property type="entry name" value="3-oxoacyl-[acyl-carrier-protein] synthase 2"/>
    <property type="match status" value="1"/>
</dbReference>
<comment type="similarity">
    <text evidence="2 11 13">Belongs to the thiolase-like superfamily. Beta-ketoacyl-ACP synthases family.</text>
</comment>
<evidence type="ECO:0000256" key="7">
    <source>
        <dbReference type="ARBA" id="ARBA00022832"/>
    </source>
</evidence>
<dbReference type="InterPro" id="IPR018201">
    <property type="entry name" value="Ketoacyl_synth_AS"/>
</dbReference>
<evidence type="ECO:0000313" key="15">
    <source>
        <dbReference type="EMBL" id="MCZ0864371.1"/>
    </source>
</evidence>
<comment type="caution">
    <text evidence="15">The sequence shown here is derived from an EMBL/GenBank/DDBJ whole genome shotgun (WGS) entry which is preliminary data.</text>
</comment>
<comment type="catalytic activity">
    <reaction evidence="11">
        <text>(9Z)-hexadecenoyl-[ACP] + malonyl-[ACP] + H(+) = 3-oxo-(11Z)-octadecenoyl-[ACP] + holo-[ACP] + CO2</text>
        <dbReference type="Rhea" id="RHEA:55040"/>
        <dbReference type="Rhea" id="RHEA-COMP:9623"/>
        <dbReference type="Rhea" id="RHEA-COMP:9685"/>
        <dbReference type="Rhea" id="RHEA-COMP:10800"/>
        <dbReference type="Rhea" id="RHEA-COMP:14074"/>
        <dbReference type="ChEBI" id="CHEBI:15378"/>
        <dbReference type="ChEBI" id="CHEBI:16526"/>
        <dbReference type="ChEBI" id="CHEBI:64479"/>
        <dbReference type="ChEBI" id="CHEBI:78449"/>
        <dbReference type="ChEBI" id="CHEBI:83989"/>
        <dbReference type="ChEBI" id="CHEBI:138538"/>
        <dbReference type="EC" id="2.3.1.179"/>
    </reaction>
</comment>
<evidence type="ECO:0000313" key="16">
    <source>
        <dbReference type="Proteomes" id="UP001069090"/>
    </source>
</evidence>
<evidence type="ECO:0000256" key="2">
    <source>
        <dbReference type="ARBA" id="ARBA00008467"/>
    </source>
</evidence>
<dbReference type="AlphaFoldDB" id="A0A9J6RIS7"/>
<proteinExistence type="inferred from homology"/>
<name>A0A9J6RIS7_9GAMM</name>
<dbReference type="NCBIfam" id="TIGR03150">
    <property type="entry name" value="fabF"/>
    <property type="match status" value="1"/>
</dbReference>
<dbReference type="InterPro" id="IPR000794">
    <property type="entry name" value="Beta-ketoacyl_synthase"/>
</dbReference>
<comment type="catalytic activity">
    <reaction evidence="11">
        <text>a fatty acyl-[ACP] + malonyl-[ACP] + H(+) = a 3-oxoacyl-[ACP] + holo-[ACP] + CO2</text>
        <dbReference type="Rhea" id="RHEA:22836"/>
        <dbReference type="Rhea" id="RHEA-COMP:9623"/>
        <dbReference type="Rhea" id="RHEA-COMP:9685"/>
        <dbReference type="Rhea" id="RHEA-COMP:9916"/>
        <dbReference type="Rhea" id="RHEA-COMP:14125"/>
        <dbReference type="ChEBI" id="CHEBI:15378"/>
        <dbReference type="ChEBI" id="CHEBI:16526"/>
        <dbReference type="ChEBI" id="CHEBI:64479"/>
        <dbReference type="ChEBI" id="CHEBI:78449"/>
        <dbReference type="ChEBI" id="CHEBI:78776"/>
        <dbReference type="ChEBI" id="CHEBI:138651"/>
    </reaction>
</comment>
<keyword evidence="7" id="KW-0276">Fatty acid metabolism</keyword>
<dbReference type="PROSITE" id="PS00606">
    <property type="entry name" value="KS3_1"/>
    <property type="match status" value="1"/>
</dbReference>
<dbReference type="RefSeq" id="WP_258330522.1">
    <property type="nucleotide sequence ID" value="NZ_JAPTGG010000002.1"/>
</dbReference>
<evidence type="ECO:0000256" key="5">
    <source>
        <dbReference type="ARBA" id="ARBA00022516"/>
    </source>
</evidence>
<dbReference type="Gene3D" id="3.40.47.10">
    <property type="match status" value="1"/>
</dbReference>
<feature type="active site" description="For beta-ketoacyl synthase activity" evidence="12">
    <location>
        <position position="164"/>
    </location>
</feature>
<dbReference type="InterPro" id="IPR016039">
    <property type="entry name" value="Thiolase-like"/>
</dbReference>
<dbReference type="CDD" id="cd00834">
    <property type="entry name" value="KAS_I_II"/>
    <property type="match status" value="1"/>
</dbReference>
<evidence type="ECO:0000256" key="10">
    <source>
        <dbReference type="ARBA" id="ARBA00023315"/>
    </source>
</evidence>
<feature type="domain" description="Ketosynthase family 3 (KS3)" evidence="14">
    <location>
        <begin position="3"/>
        <end position="411"/>
    </location>
</feature>
<accession>A0A9J6RIS7</accession>
<evidence type="ECO:0000259" key="14">
    <source>
        <dbReference type="PROSITE" id="PS52004"/>
    </source>
</evidence>
<protein>
    <recommendedName>
        <fullName evidence="4 11">3-oxoacyl-[acyl-carrier-protein] synthase 2</fullName>
        <ecNumber evidence="3 11">2.3.1.179</ecNumber>
    </recommendedName>
</protein>